<proteinExistence type="predicted"/>
<dbReference type="EMBL" id="WOFH01000002">
    <property type="protein sequence ID" value="MUN36255.1"/>
    <property type="molecule type" value="Genomic_DNA"/>
</dbReference>
<comment type="caution">
    <text evidence="1">The sequence shown here is derived from an EMBL/GenBank/DDBJ whole genome shotgun (WGS) entry which is preliminary data.</text>
</comment>
<dbReference type="RefSeq" id="WP_156215280.1">
    <property type="nucleotide sequence ID" value="NZ_WOFH01000002.1"/>
</dbReference>
<accession>A0A7K1KW32</accession>
<protein>
    <submittedName>
        <fullName evidence="1">Uncharacterized protein</fullName>
    </submittedName>
</protein>
<keyword evidence="2" id="KW-1185">Reference proteome</keyword>
<reference evidence="1 2" key="1">
    <citation type="submission" date="2019-11" db="EMBL/GenBank/DDBJ databases">
        <authorList>
            <person name="Cao P."/>
        </authorList>
    </citation>
    <scope>NUCLEOTIDE SEQUENCE [LARGE SCALE GENOMIC DNA]</scope>
    <source>
        <strain evidence="1 2">NEAU-AAG5</strain>
    </source>
</reference>
<dbReference type="Proteomes" id="UP000432015">
    <property type="component" value="Unassembled WGS sequence"/>
</dbReference>
<name>A0A7K1KW32_9ACTN</name>
<dbReference type="AlphaFoldDB" id="A0A7K1KW32"/>
<evidence type="ECO:0000313" key="2">
    <source>
        <dbReference type="Proteomes" id="UP000432015"/>
    </source>
</evidence>
<sequence>MRARWRHWTSRVRRAWLRWRTDGQRETAIRYLDMLADALEARGWRCARTYRPVVIVVRTPLLRVYDDDGVPTMLSVLAVPGGRWGVCEAPRGRGGFLCHCGGDGGEMARMVEWFLRERMALRRAEARR</sequence>
<gene>
    <name evidence="1" type="ORF">GNZ18_06540</name>
</gene>
<organism evidence="1 2">
    <name type="scientific">Actinomadura litoris</name>
    <dbReference type="NCBI Taxonomy" id="2678616"/>
    <lineage>
        <taxon>Bacteria</taxon>
        <taxon>Bacillati</taxon>
        <taxon>Actinomycetota</taxon>
        <taxon>Actinomycetes</taxon>
        <taxon>Streptosporangiales</taxon>
        <taxon>Thermomonosporaceae</taxon>
        <taxon>Actinomadura</taxon>
    </lineage>
</organism>
<evidence type="ECO:0000313" key="1">
    <source>
        <dbReference type="EMBL" id="MUN36255.1"/>
    </source>
</evidence>